<feature type="repeat" description="TPR" evidence="6">
    <location>
        <begin position="524"/>
        <end position="557"/>
    </location>
</feature>
<evidence type="ECO:0000256" key="2">
    <source>
        <dbReference type="ARBA" id="ARBA00005348"/>
    </source>
</evidence>
<accession>A0AAD2HVP7</accession>
<dbReference type="GO" id="GO:0016560">
    <property type="term" value="P:protein import into peroxisome matrix, docking"/>
    <property type="evidence" value="ECO:0007669"/>
    <property type="project" value="TreeGrafter"/>
</dbReference>
<proteinExistence type="inferred from homology"/>
<dbReference type="Pfam" id="PF13432">
    <property type="entry name" value="TPR_16"/>
    <property type="match status" value="1"/>
</dbReference>
<evidence type="ECO:0000256" key="3">
    <source>
        <dbReference type="ARBA" id="ARBA00022490"/>
    </source>
</evidence>
<dbReference type="InterPro" id="IPR019734">
    <property type="entry name" value="TPR_rpt"/>
</dbReference>
<dbReference type="Proteomes" id="UP001295794">
    <property type="component" value="Unassembled WGS sequence"/>
</dbReference>
<keyword evidence="3" id="KW-0963">Cytoplasm</keyword>
<feature type="repeat" description="TPR" evidence="6">
    <location>
        <begin position="490"/>
        <end position="523"/>
    </location>
</feature>
<dbReference type="PANTHER" id="PTHR10130">
    <property type="entry name" value="PEROXISOMAL TARGETING SIGNAL 1 RECEPTOR PEX5"/>
    <property type="match status" value="1"/>
</dbReference>
<evidence type="ECO:0000256" key="5">
    <source>
        <dbReference type="ARBA" id="ARBA00022803"/>
    </source>
</evidence>
<dbReference type="AlphaFoldDB" id="A0AAD2HVP7"/>
<gene>
    <name evidence="7" type="ORF">MYCIT1_LOCUS32843</name>
</gene>
<comment type="caution">
    <text evidence="7">The sequence shown here is derived from an EMBL/GenBank/DDBJ whole genome shotgun (WGS) entry which is preliminary data.</text>
</comment>
<dbReference type="PROSITE" id="PS50005">
    <property type="entry name" value="TPR"/>
    <property type="match status" value="2"/>
</dbReference>
<dbReference type="InterPro" id="IPR011990">
    <property type="entry name" value="TPR-like_helical_dom_sf"/>
</dbReference>
<sequence>MSFEGLISGAECAVPFNPLSQVLKHTEGDRSLQQDRIAGPSSSRLHQLPGTTTAGASQNDLAMARQFFESAPLGGTAFGAPNPMELAAHLQQQNPQHMTPANERWVMEQQQQMRAFESSGWASEFGTGVQTTPGGSLVQQHNLSRPDFQPQQTSYMSSFSQYRSPMGMDMGMYNGSGMMHSMPVQLDNKGKSREADFEAAFAQVLAAHAEEKQQSSRIEEIPEGETGLEEAMDKARLETGEETTDFKRVWDQLQNSDLPPPAEDMAKWEAQFNQLMTSERDDLDADYGAAMKNAWESGLGDFSEDHTEYSPTKFDQSGIPLLPAYVFEEENKYLAADAPVKSHLSEAKALLEQNGSLTEAALLLEAAIQKGETGEGGYEAWILLGETRNMDEREEAGMRALSQGVKLAQEAGTPGLGMLSLAISYTNESMDRASHTMLLRWILARFPSHPVPPETLTAISSNASWDTHARLTEVFLSLARDQHSRGEMDPDVQIALGILFYTNSEYDRAKDCFESALSARPKDFVLWNRFGSCLSNGNHPEEALGAYREALELRPTYTRAIYNVGVACLNIGAHKEAAEHFMSALNMQHMNGGGDTSEQLWFTLRRAFLAMDRTDLANLTQPGPARGDMQVFRAEGFDF</sequence>
<keyword evidence="4" id="KW-0677">Repeat</keyword>
<dbReference type="InterPro" id="IPR024111">
    <property type="entry name" value="PEX5/PEX5L"/>
</dbReference>
<comment type="similarity">
    <text evidence="2">Belongs to the peroxisomal targeting signal receptor family.</text>
</comment>
<evidence type="ECO:0000313" key="7">
    <source>
        <dbReference type="EMBL" id="CAK5281628.1"/>
    </source>
</evidence>
<dbReference type="GO" id="GO:0005052">
    <property type="term" value="F:peroxisome matrix targeting signal-1 binding"/>
    <property type="evidence" value="ECO:0007669"/>
    <property type="project" value="TreeGrafter"/>
</dbReference>
<keyword evidence="8" id="KW-1185">Reference proteome</keyword>
<evidence type="ECO:0000313" key="8">
    <source>
        <dbReference type="Proteomes" id="UP001295794"/>
    </source>
</evidence>
<name>A0AAD2HVP7_9AGAR</name>
<dbReference type="EMBL" id="CAVNYO010000444">
    <property type="protein sequence ID" value="CAK5281628.1"/>
    <property type="molecule type" value="Genomic_DNA"/>
</dbReference>
<evidence type="ECO:0000256" key="6">
    <source>
        <dbReference type="PROSITE-ProRule" id="PRU00339"/>
    </source>
</evidence>
<keyword evidence="5 6" id="KW-0802">TPR repeat</keyword>
<evidence type="ECO:0000256" key="1">
    <source>
        <dbReference type="ARBA" id="ARBA00004496"/>
    </source>
</evidence>
<dbReference type="PANTHER" id="PTHR10130:SF9">
    <property type="entry name" value="PEROXISOMAL TARGETING SIGNAL RECEPTOR"/>
    <property type="match status" value="1"/>
</dbReference>
<dbReference type="GO" id="GO:0005829">
    <property type="term" value="C:cytosol"/>
    <property type="evidence" value="ECO:0007669"/>
    <property type="project" value="TreeGrafter"/>
</dbReference>
<organism evidence="7 8">
    <name type="scientific">Mycena citricolor</name>
    <dbReference type="NCBI Taxonomy" id="2018698"/>
    <lineage>
        <taxon>Eukaryota</taxon>
        <taxon>Fungi</taxon>
        <taxon>Dikarya</taxon>
        <taxon>Basidiomycota</taxon>
        <taxon>Agaricomycotina</taxon>
        <taxon>Agaricomycetes</taxon>
        <taxon>Agaricomycetidae</taxon>
        <taxon>Agaricales</taxon>
        <taxon>Marasmiineae</taxon>
        <taxon>Mycenaceae</taxon>
        <taxon>Mycena</taxon>
    </lineage>
</organism>
<evidence type="ECO:0000256" key="4">
    <source>
        <dbReference type="ARBA" id="ARBA00022737"/>
    </source>
</evidence>
<protein>
    <recommendedName>
        <fullName evidence="9">TPR-like protein</fullName>
    </recommendedName>
</protein>
<dbReference type="Gene3D" id="1.25.40.10">
    <property type="entry name" value="Tetratricopeptide repeat domain"/>
    <property type="match status" value="1"/>
</dbReference>
<dbReference type="SMART" id="SM00028">
    <property type="entry name" value="TPR"/>
    <property type="match status" value="3"/>
</dbReference>
<comment type="subcellular location">
    <subcellularLocation>
        <location evidence="1">Cytoplasm</location>
    </subcellularLocation>
</comment>
<dbReference type="GO" id="GO:0005778">
    <property type="term" value="C:peroxisomal membrane"/>
    <property type="evidence" value="ECO:0007669"/>
    <property type="project" value="TreeGrafter"/>
</dbReference>
<evidence type="ECO:0008006" key="9">
    <source>
        <dbReference type="Google" id="ProtNLM"/>
    </source>
</evidence>
<dbReference type="SUPFAM" id="SSF48452">
    <property type="entry name" value="TPR-like"/>
    <property type="match status" value="1"/>
</dbReference>
<reference evidence="7" key="1">
    <citation type="submission" date="2023-11" db="EMBL/GenBank/DDBJ databases">
        <authorList>
            <person name="De Vega J J."/>
            <person name="De Vega J J."/>
        </authorList>
    </citation>
    <scope>NUCLEOTIDE SEQUENCE</scope>
</reference>